<organism evidence="1 2">
    <name type="scientific">Smallanthus sonchifolius</name>
    <dbReference type="NCBI Taxonomy" id="185202"/>
    <lineage>
        <taxon>Eukaryota</taxon>
        <taxon>Viridiplantae</taxon>
        <taxon>Streptophyta</taxon>
        <taxon>Embryophyta</taxon>
        <taxon>Tracheophyta</taxon>
        <taxon>Spermatophyta</taxon>
        <taxon>Magnoliopsida</taxon>
        <taxon>eudicotyledons</taxon>
        <taxon>Gunneridae</taxon>
        <taxon>Pentapetalae</taxon>
        <taxon>asterids</taxon>
        <taxon>campanulids</taxon>
        <taxon>Asterales</taxon>
        <taxon>Asteraceae</taxon>
        <taxon>Asteroideae</taxon>
        <taxon>Heliantheae alliance</taxon>
        <taxon>Millerieae</taxon>
        <taxon>Smallanthus</taxon>
    </lineage>
</organism>
<comment type="caution">
    <text evidence="1">The sequence shown here is derived from an EMBL/GenBank/DDBJ whole genome shotgun (WGS) entry which is preliminary data.</text>
</comment>
<protein>
    <submittedName>
        <fullName evidence="1">Uncharacterized protein</fullName>
    </submittedName>
</protein>
<name>A0ACB9C8N2_9ASTR</name>
<gene>
    <name evidence="1" type="ORF">L1987_61761</name>
</gene>
<evidence type="ECO:0000313" key="1">
    <source>
        <dbReference type="EMBL" id="KAI3730590.1"/>
    </source>
</evidence>
<proteinExistence type="predicted"/>
<dbReference type="EMBL" id="CM042038">
    <property type="protein sequence ID" value="KAI3730590.1"/>
    <property type="molecule type" value="Genomic_DNA"/>
</dbReference>
<reference evidence="2" key="1">
    <citation type="journal article" date="2022" name="Mol. Ecol. Resour.">
        <title>The genomes of chicory, endive, great burdock and yacon provide insights into Asteraceae palaeo-polyploidization history and plant inulin production.</title>
        <authorList>
            <person name="Fan W."/>
            <person name="Wang S."/>
            <person name="Wang H."/>
            <person name="Wang A."/>
            <person name="Jiang F."/>
            <person name="Liu H."/>
            <person name="Zhao H."/>
            <person name="Xu D."/>
            <person name="Zhang Y."/>
        </authorList>
    </citation>
    <scope>NUCLEOTIDE SEQUENCE [LARGE SCALE GENOMIC DNA]</scope>
    <source>
        <strain evidence="2">cv. Yunnan</strain>
    </source>
</reference>
<accession>A0ACB9C8N2</accession>
<sequence>MPNCMFSYELKAVKAVDAYGFELCSMAHDYELDTLVCIVSEYLASQRHLLKRLRLKEEAFSRANKTKDKKHPKSGVEIEQEWDQIYTLCNQIEATAAQHNGRTTVKELENVKTEEVEHNVEKDDKKKQKGGNSSEVVRRGCFDWFCVLQSKLQQV</sequence>
<evidence type="ECO:0000313" key="2">
    <source>
        <dbReference type="Proteomes" id="UP001056120"/>
    </source>
</evidence>
<reference evidence="1 2" key="2">
    <citation type="journal article" date="2022" name="Mol. Ecol. Resour.">
        <title>The genomes of chicory, endive, great burdock and yacon provide insights into Asteraceae paleo-polyploidization history and plant inulin production.</title>
        <authorList>
            <person name="Fan W."/>
            <person name="Wang S."/>
            <person name="Wang H."/>
            <person name="Wang A."/>
            <person name="Jiang F."/>
            <person name="Liu H."/>
            <person name="Zhao H."/>
            <person name="Xu D."/>
            <person name="Zhang Y."/>
        </authorList>
    </citation>
    <scope>NUCLEOTIDE SEQUENCE [LARGE SCALE GENOMIC DNA]</scope>
    <source>
        <strain evidence="2">cv. Yunnan</strain>
        <tissue evidence="1">Leaves</tissue>
    </source>
</reference>
<keyword evidence="2" id="KW-1185">Reference proteome</keyword>
<dbReference type="Proteomes" id="UP001056120">
    <property type="component" value="Linkage Group LG21"/>
</dbReference>